<evidence type="ECO:0000313" key="2">
    <source>
        <dbReference type="Proteomes" id="UP001058974"/>
    </source>
</evidence>
<gene>
    <name evidence="1" type="ORF">KIW84_072130</name>
</gene>
<dbReference type="EMBL" id="JAMSHJ010000007">
    <property type="protein sequence ID" value="KAI5385414.1"/>
    <property type="molecule type" value="Genomic_DNA"/>
</dbReference>
<accession>A0A9D4VM59</accession>
<comment type="caution">
    <text evidence="1">The sequence shown here is derived from an EMBL/GenBank/DDBJ whole genome shotgun (WGS) entry which is preliminary data.</text>
</comment>
<sequence>MATSDLEPKDVRDVGSNNTTDDHIASIWKQLIFSSDDGEDVVLKDTFVIIRGENNSLLVTIGVDDAPKFPLVWTNNPPVINGYNYTCLTACEAQVVLTLDGFKVMQSYIVIILDQEDDEFFEKLKLFSQEDTC</sequence>
<protein>
    <submittedName>
        <fullName evidence="1">Uncharacterized protein</fullName>
    </submittedName>
</protein>
<evidence type="ECO:0000313" key="1">
    <source>
        <dbReference type="EMBL" id="KAI5385414.1"/>
    </source>
</evidence>
<organism evidence="1 2">
    <name type="scientific">Pisum sativum</name>
    <name type="common">Garden pea</name>
    <name type="synonym">Lathyrus oleraceus</name>
    <dbReference type="NCBI Taxonomy" id="3888"/>
    <lineage>
        <taxon>Eukaryota</taxon>
        <taxon>Viridiplantae</taxon>
        <taxon>Streptophyta</taxon>
        <taxon>Embryophyta</taxon>
        <taxon>Tracheophyta</taxon>
        <taxon>Spermatophyta</taxon>
        <taxon>Magnoliopsida</taxon>
        <taxon>eudicotyledons</taxon>
        <taxon>Gunneridae</taxon>
        <taxon>Pentapetalae</taxon>
        <taxon>rosids</taxon>
        <taxon>fabids</taxon>
        <taxon>Fabales</taxon>
        <taxon>Fabaceae</taxon>
        <taxon>Papilionoideae</taxon>
        <taxon>50 kb inversion clade</taxon>
        <taxon>NPAAA clade</taxon>
        <taxon>Hologalegina</taxon>
        <taxon>IRL clade</taxon>
        <taxon>Fabeae</taxon>
        <taxon>Lathyrus</taxon>
    </lineage>
</organism>
<proteinExistence type="predicted"/>
<dbReference type="AlphaFoldDB" id="A0A9D4VM59"/>
<keyword evidence="2" id="KW-1185">Reference proteome</keyword>
<dbReference type="Gramene" id="Psat07G0213000-T1">
    <property type="protein sequence ID" value="KAI5385414.1"/>
    <property type="gene ID" value="KIW84_072130"/>
</dbReference>
<name>A0A9D4VM59_PEA</name>
<reference evidence="1 2" key="1">
    <citation type="journal article" date="2022" name="Nat. Genet.">
        <title>Improved pea reference genome and pan-genome highlight genomic features and evolutionary characteristics.</title>
        <authorList>
            <person name="Yang T."/>
            <person name="Liu R."/>
            <person name="Luo Y."/>
            <person name="Hu S."/>
            <person name="Wang D."/>
            <person name="Wang C."/>
            <person name="Pandey M.K."/>
            <person name="Ge S."/>
            <person name="Xu Q."/>
            <person name="Li N."/>
            <person name="Li G."/>
            <person name="Huang Y."/>
            <person name="Saxena R.K."/>
            <person name="Ji Y."/>
            <person name="Li M."/>
            <person name="Yan X."/>
            <person name="He Y."/>
            <person name="Liu Y."/>
            <person name="Wang X."/>
            <person name="Xiang C."/>
            <person name="Varshney R.K."/>
            <person name="Ding H."/>
            <person name="Gao S."/>
            <person name="Zong X."/>
        </authorList>
    </citation>
    <scope>NUCLEOTIDE SEQUENCE [LARGE SCALE GENOMIC DNA]</scope>
    <source>
        <strain evidence="1 2">cv. Zhongwan 6</strain>
    </source>
</reference>
<dbReference type="Proteomes" id="UP001058974">
    <property type="component" value="Chromosome 7"/>
</dbReference>